<dbReference type="GO" id="GO:0010468">
    <property type="term" value="P:regulation of gene expression"/>
    <property type="evidence" value="ECO:0007669"/>
    <property type="project" value="TreeGrafter"/>
</dbReference>
<reference evidence="4 5" key="1">
    <citation type="submission" date="2024-01" db="EMBL/GenBank/DDBJ databases">
        <title>The genomes of 5 underutilized Papilionoideae crops provide insights into root nodulation and disease resistanc.</title>
        <authorList>
            <person name="Jiang F."/>
        </authorList>
    </citation>
    <scope>NUCLEOTIDE SEQUENCE [LARGE SCALE GENOMIC DNA]</scope>
    <source>
        <strain evidence="4">JINMINGXINNONG_FW02</strain>
        <tissue evidence="4">Leaves</tissue>
    </source>
</reference>
<accession>A0AAN9LUL4</accession>
<feature type="domain" description="JmjC" evidence="3">
    <location>
        <begin position="1"/>
        <end position="79"/>
    </location>
</feature>
<dbReference type="AlphaFoldDB" id="A0AAN9LUL4"/>
<evidence type="ECO:0000256" key="1">
    <source>
        <dbReference type="ARBA" id="ARBA00004123"/>
    </source>
</evidence>
<dbReference type="GO" id="GO:0000785">
    <property type="term" value="C:chromatin"/>
    <property type="evidence" value="ECO:0007669"/>
    <property type="project" value="TreeGrafter"/>
</dbReference>
<proteinExistence type="predicted"/>
<evidence type="ECO:0000259" key="3">
    <source>
        <dbReference type="PROSITE" id="PS51184"/>
    </source>
</evidence>
<comment type="subcellular location">
    <subcellularLocation>
        <location evidence="1">Nucleus</location>
    </subcellularLocation>
</comment>
<dbReference type="GO" id="GO:0005634">
    <property type="term" value="C:nucleus"/>
    <property type="evidence" value="ECO:0007669"/>
    <property type="project" value="UniProtKB-SubCell"/>
</dbReference>
<keyword evidence="2" id="KW-0539">Nucleus</keyword>
<sequence length="107" mass="11864">MNGDEKQPHVETISLATDKENLKLLFDNPRCVQNPGDFVLTFPQAYHSGLNCGFNCAEVVNVAPVDWLSHGHIAIELYQEQGHKTSISHDKSMITCDSYCNRDGNSG</sequence>
<protein>
    <recommendedName>
        <fullName evidence="3">JmjC domain-containing protein</fullName>
    </recommendedName>
</protein>
<dbReference type="PANTHER" id="PTHR10694">
    <property type="entry name" value="LYSINE-SPECIFIC DEMETHYLASE"/>
    <property type="match status" value="1"/>
</dbReference>
<gene>
    <name evidence="4" type="ORF">VNO80_25310</name>
</gene>
<dbReference type="SUPFAM" id="SSF51197">
    <property type="entry name" value="Clavaminate synthase-like"/>
    <property type="match status" value="1"/>
</dbReference>
<organism evidence="4 5">
    <name type="scientific">Phaseolus coccineus</name>
    <name type="common">Scarlet runner bean</name>
    <name type="synonym">Phaseolus multiflorus</name>
    <dbReference type="NCBI Taxonomy" id="3886"/>
    <lineage>
        <taxon>Eukaryota</taxon>
        <taxon>Viridiplantae</taxon>
        <taxon>Streptophyta</taxon>
        <taxon>Embryophyta</taxon>
        <taxon>Tracheophyta</taxon>
        <taxon>Spermatophyta</taxon>
        <taxon>Magnoliopsida</taxon>
        <taxon>eudicotyledons</taxon>
        <taxon>Gunneridae</taxon>
        <taxon>Pentapetalae</taxon>
        <taxon>rosids</taxon>
        <taxon>fabids</taxon>
        <taxon>Fabales</taxon>
        <taxon>Fabaceae</taxon>
        <taxon>Papilionoideae</taxon>
        <taxon>50 kb inversion clade</taxon>
        <taxon>NPAAA clade</taxon>
        <taxon>indigoferoid/millettioid clade</taxon>
        <taxon>Phaseoleae</taxon>
        <taxon>Phaseolus</taxon>
    </lineage>
</organism>
<dbReference type="GO" id="GO:0034647">
    <property type="term" value="F:histone H3K4me/H3K4me2/H3K4me3 demethylase activity"/>
    <property type="evidence" value="ECO:0007669"/>
    <property type="project" value="TreeGrafter"/>
</dbReference>
<keyword evidence="5" id="KW-1185">Reference proteome</keyword>
<dbReference type="PROSITE" id="PS51184">
    <property type="entry name" value="JMJC"/>
    <property type="match status" value="1"/>
</dbReference>
<evidence type="ECO:0000256" key="2">
    <source>
        <dbReference type="ARBA" id="ARBA00023242"/>
    </source>
</evidence>
<name>A0AAN9LUL4_PHACN</name>
<dbReference type="EMBL" id="JAYMYR010000009">
    <property type="protein sequence ID" value="KAK7342361.1"/>
    <property type="molecule type" value="Genomic_DNA"/>
</dbReference>
<dbReference type="InterPro" id="IPR003347">
    <property type="entry name" value="JmjC_dom"/>
</dbReference>
<dbReference type="Gene3D" id="2.60.120.650">
    <property type="entry name" value="Cupin"/>
    <property type="match status" value="1"/>
</dbReference>
<dbReference type="Proteomes" id="UP001374584">
    <property type="component" value="Unassembled WGS sequence"/>
</dbReference>
<dbReference type="PANTHER" id="PTHR10694:SF113">
    <property type="entry name" value="PROTEIN JUMONJI"/>
    <property type="match status" value="1"/>
</dbReference>
<evidence type="ECO:0000313" key="4">
    <source>
        <dbReference type="EMBL" id="KAK7342361.1"/>
    </source>
</evidence>
<comment type="caution">
    <text evidence="4">The sequence shown here is derived from an EMBL/GenBank/DDBJ whole genome shotgun (WGS) entry which is preliminary data.</text>
</comment>
<evidence type="ECO:0000313" key="5">
    <source>
        <dbReference type="Proteomes" id="UP001374584"/>
    </source>
</evidence>
<dbReference type="Pfam" id="PF02373">
    <property type="entry name" value="JmjC"/>
    <property type="match status" value="1"/>
</dbReference>